<evidence type="ECO:0000313" key="3">
    <source>
        <dbReference type="Proteomes" id="UP000535543"/>
    </source>
</evidence>
<dbReference type="SUPFAM" id="SSF52317">
    <property type="entry name" value="Class I glutamine amidotransferase-like"/>
    <property type="match status" value="1"/>
</dbReference>
<keyword evidence="2" id="KW-0315">Glutamine amidotransferase</keyword>
<name>A0A848KJQ1_9NOCA</name>
<dbReference type="AlphaFoldDB" id="A0A848KJQ1"/>
<keyword evidence="3" id="KW-1185">Reference proteome</keyword>
<comment type="caution">
    <text evidence="2">The sequence shown here is derived from an EMBL/GenBank/DDBJ whole genome shotgun (WGS) entry which is preliminary data.</text>
</comment>
<dbReference type="Proteomes" id="UP000535543">
    <property type="component" value="Unassembled WGS sequence"/>
</dbReference>
<dbReference type="CDD" id="cd01741">
    <property type="entry name" value="GATase1_1"/>
    <property type="match status" value="1"/>
</dbReference>
<keyword evidence="2" id="KW-0808">Transferase</keyword>
<dbReference type="GO" id="GO:0016740">
    <property type="term" value="F:transferase activity"/>
    <property type="evidence" value="ECO:0007669"/>
    <property type="project" value="UniProtKB-KW"/>
</dbReference>
<sequence length="247" mass="26990">MKPKPFLLLSIRAEDDAADDEYSSVVRFSGLEEAELRRVNLTHHPLPAIDFDDWSGIILGGGPFNASDPSEEKSDTQVRVESELLPLLDRIVDQDFPFLGCCYGVGTLGSVVGATVDRTYGEPVGAVTITLTDAGRNDPLFVDVPDVFDAFGGHKEAVRRLPSNAVALASSPACPVQAFRVGQNAYATQFHPELDVDGLCTRIDAYRNHGYFDPNAADSLKSAARERDVTHPQEILRRFVERYAVPA</sequence>
<dbReference type="PANTHER" id="PTHR42695">
    <property type="entry name" value="GLUTAMINE AMIDOTRANSFERASE YLR126C-RELATED"/>
    <property type="match status" value="1"/>
</dbReference>
<dbReference type="NCBIfam" id="NF005743">
    <property type="entry name" value="PRK07567.1"/>
    <property type="match status" value="1"/>
</dbReference>
<protein>
    <submittedName>
        <fullName evidence="2">Glutamine amidotransferase</fullName>
    </submittedName>
</protein>
<dbReference type="Gene3D" id="3.40.50.880">
    <property type="match status" value="1"/>
</dbReference>
<dbReference type="RefSeq" id="WP_169589996.1">
    <property type="nucleotide sequence ID" value="NZ_VCQU01000007.1"/>
</dbReference>
<organism evidence="2 3">
    <name type="scientific">Antrihabitans stalactiti</name>
    <dbReference type="NCBI Taxonomy" id="2584121"/>
    <lineage>
        <taxon>Bacteria</taxon>
        <taxon>Bacillati</taxon>
        <taxon>Actinomycetota</taxon>
        <taxon>Actinomycetes</taxon>
        <taxon>Mycobacteriales</taxon>
        <taxon>Nocardiaceae</taxon>
        <taxon>Antrihabitans</taxon>
    </lineage>
</organism>
<dbReference type="InterPro" id="IPR017926">
    <property type="entry name" value="GATASE"/>
</dbReference>
<dbReference type="InterPro" id="IPR029062">
    <property type="entry name" value="Class_I_gatase-like"/>
</dbReference>
<gene>
    <name evidence="2" type="ORF">FGL95_19640</name>
</gene>
<reference evidence="2 3" key="2">
    <citation type="submission" date="2020-06" db="EMBL/GenBank/DDBJ databases">
        <title>Antribacter stalactiti gen. nov., sp. nov., a new member of the family Nacardiaceae isolated from a cave.</title>
        <authorList>
            <person name="Kim I.S."/>
        </authorList>
    </citation>
    <scope>NUCLEOTIDE SEQUENCE [LARGE SCALE GENOMIC DNA]</scope>
    <source>
        <strain evidence="2 3">YC2-7</strain>
    </source>
</reference>
<feature type="domain" description="Glutamine amidotransferase" evidence="1">
    <location>
        <begin position="48"/>
        <end position="194"/>
    </location>
</feature>
<dbReference type="GO" id="GO:0005829">
    <property type="term" value="C:cytosol"/>
    <property type="evidence" value="ECO:0007669"/>
    <property type="project" value="TreeGrafter"/>
</dbReference>
<dbReference type="PROSITE" id="PS51273">
    <property type="entry name" value="GATASE_TYPE_1"/>
    <property type="match status" value="1"/>
</dbReference>
<dbReference type="CDD" id="cd21631">
    <property type="entry name" value="RHH_CopG_NikR-like"/>
    <property type="match status" value="1"/>
</dbReference>
<dbReference type="Pfam" id="PF00117">
    <property type="entry name" value="GATase"/>
    <property type="match status" value="1"/>
</dbReference>
<evidence type="ECO:0000313" key="2">
    <source>
        <dbReference type="EMBL" id="NMN97254.1"/>
    </source>
</evidence>
<accession>A0A848KJQ1</accession>
<evidence type="ECO:0000259" key="1">
    <source>
        <dbReference type="Pfam" id="PF00117"/>
    </source>
</evidence>
<dbReference type="PANTHER" id="PTHR42695:SF5">
    <property type="entry name" value="GLUTAMINE AMIDOTRANSFERASE YLR126C-RELATED"/>
    <property type="match status" value="1"/>
</dbReference>
<proteinExistence type="predicted"/>
<reference evidence="2 3" key="1">
    <citation type="submission" date="2019-05" db="EMBL/GenBank/DDBJ databases">
        <authorList>
            <person name="Lee S.D."/>
        </authorList>
    </citation>
    <scope>NUCLEOTIDE SEQUENCE [LARGE SCALE GENOMIC DNA]</scope>
    <source>
        <strain evidence="2 3">YC2-7</strain>
    </source>
</reference>
<dbReference type="InterPro" id="IPR044992">
    <property type="entry name" value="ChyE-like"/>
</dbReference>
<dbReference type="EMBL" id="VCQU01000007">
    <property type="protein sequence ID" value="NMN97254.1"/>
    <property type="molecule type" value="Genomic_DNA"/>
</dbReference>